<accession>A0A453KLZ1</accession>
<organism evidence="1 2">
    <name type="scientific">Aegilops tauschii subsp. strangulata</name>
    <name type="common">Goatgrass</name>
    <dbReference type="NCBI Taxonomy" id="200361"/>
    <lineage>
        <taxon>Eukaryota</taxon>
        <taxon>Viridiplantae</taxon>
        <taxon>Streptophyta</taxon>
        <taxon>Embryophyta</taxon>
        <taxon>Tracheophyta</taxon>
        <taxon>Spermatophyta</taxon>
        <taxon>Magnoliopsida</taxon>
        <taxon>Liliopsida</taxon>
        <taxon>Poales</taxon>
        <taxon>Poaceae</taxon>
        <taxon>BOP clade</taxon>
        <taxon>Pooideae</taxon>
        <taxon>Triticodae</taxon>
        <taxon>Triticeae</taxon>
        <taxon>Triticinae</taxon>
        <taxon>Aegilops</taxon>
    </lineage>
</organism>
<dbReference type="Gramene" id="AET5Gv20453300.15">
    <property type="protein sequence ID" value="AET5Gv20453300.15"/>
    <property type="gene ID" value="AET5Gv20453300"/>
</dbReference>
<keyword evidence="2" id="KW-1185">Reference proteome</keyword>
<sequence>MDTSVVVHGSAVTHPTVASSEHFFNIHALHPPHTPLLWKIHFSSSQPQEVPPPISCPDYLDKVVTFASRAGARFYKCVRKDVSAHLPRRTIFWSLDPHSVSEVRIHAG</sequence>
<reference evidence="1" key="3">
    <citation type="journal article" date="2017" name="Nature">
        <title>Genome sequence of the progenitor of the wheat D genome Aegilops tauschii.</title>
        <authorList>
            <person name="Luo M.C."/>
            <person name="Gu Y.Q."/>
            <person name="Puiu D."/>
            <person name="Wang H."/>
            <person name="Twardziok S.O."/>
            <person name="Deal K.R."/>
            <person name="Huo N."/>
            <person name="Zhu T."/>
            <person name="Wang L."/>
            <person name="Wang Y."/>
            <person name="McGuire P.E."/>
            <person name="Liu S."/>
            <person name="Long H."/>
            <person name="Ramasamy R.K."/>
            <person name="Rodriguez J.C."/>
            <person name="Van S.L."/>
            <person name="Yuan L."/>
            <person name="Wang Z."/>
            <person name="Xia Z."/>
            <person name="Xiao L."/>
            <person name="Anderson O.D."/>
            <person name="Ouyang S."/>
            <person name="Liang Y."/>
            <person name="Zimin A.V."/>
            <person name="Pertea G."/>
            <person name="Qi P."/>
            <person name="Bennetzen J.L."/>
            <person name="Dai X."/>
            <person name="Dawson M.W."/>
            <person name="Muller H.G."/>
            <person name="Kugler K."/>
            <person name="Rivarola-Duarte L."/>
            <person name="Spannagl M."/>
            <person name="Mayer K.F.X."/>
            <person name="Lu F.H."/>
            <person name="Bevan M.W."/>
            <person name="Leroy P."/>
            <person name="Li P."/>
            <person name="You F.M."/>
            <person name="Sun Q."/>
            <person name="Liu Z."/>
            <person name="Lyons E."/>
            <person name="Wicker T."/>
            <person name="Salzberg S.L."/>
            <person name="Devos K.M."/>
            <person name="Dvorak J."/>
        </authorList>
    </citation>
    <scope>NUCLEOTIDE SEQUENCE [LARGE SCALE GENOMIC DNA]</scope>
    <source>
        <strain evidence="1">cv. AL8/78</strain>
    </source>
</reference>
<dbReference type="AlphaFoldDB" id="A0A453KLZ1"/>
<reference evidence="2" key="1">
    <citation type="journal article" date="2014" name="Science">
        <title>Ancient hybridizations among the ancestral genomes of bread wheat.</title>
        <authorList>
            <consortium name="International Wheat Genome Sequencing Consortium,"/>
            <person name="Marcussen T."/>
            <person name="Sandve S.R."/>
            <person name="Heier L."/>
            <person name="Spannagl M."/>
            <person name="Pfeifer M."/>
            <person name="Jakobsen K.S."/>
            <person name="Wulff B.B."/>
            <person name="Steuernagel B."/>
            <person name="Mayer K.F."/>
            <person name="Olsen O.A."/>
        </authorList>
    </citation>
    <scope>NUCLEOTIDE SEQUENCE [LARGE SCALE GENOMIC DNA]</scope>
    <source>
        <strain evidence="2">cv. AL8/78</strain>
    </source>
</reference>
<reference evidence="1" key="5">
    <citation type="journal article" date="2021" name="G3 (Bethesda)">
        <title>Aegilops tauschii genome assembly Aet v5.0 features greater sequence contiguity and improved annotation.</title>
        <authorList>
            <person name="Wang L."/>
            <person name="Zhu T."/>
            <person name="Rodriguez J.C."/>
            <person name="Deal K.R."/>
            <person name="Dubcovsky J."/>
            <person name="McGuire P.E."/>
            <person name="Lux T."/>
            <person name="Spannagl M."/>
            <person name="Mayer K.F.X."/>
            <person name="Baldrich P."/>
            <person name="Meyers B.C."/>
            <person name="Huo N."/>
            <person name="Gu Y.Q."/>
            <person name="Zhou H."/>
            <person name="Devos K.M."/>
            <person name="Bennetzen J.L."/>
            <person name="Unver T."/>
            <person name="Budak H."/>
            <person name="Gulick P.J."/>
            <person name="Galiba G."/>
            <person name="Kalapos B."/>
            <person name="Nelson D.R."/>
            <person name="Li P."/>
            <person name="You F.M."/>
            <person name="Luo M.C."/>
            <person name="Dvorak J."/>
        </authorList>
    </citation>
    <scope>NUCLEOTIDE SEQUENCE [LARGE SCALE GENOMIC DNA]</scope>
    <source>
        <strain evidence="1">cv. AL8/78</strain>
    </source>
</reference>
<protein>
    <submittedName>
        <fullName evidence="1">Uncharacterized protein</fullName>
    </submittedName>
</protein>
<reference evidence="2" key="2">
    <citation type="journal article" date="2017" name="Nat. Plants">
        <title>The Aegilops tauschii genome reveals multiple impacts of transposons.</title>
        <authorList>
            <person name="Zhao G."/>
            <person name="Zou C."/>
            <person name="Li K."/>
            <person name="Wang K."/>
            <person name="Li T."/>
            <person name="Gao L."/>
            <person name="Zhang X."/>
            <person name="Wang H."/>
            <person name="Yang Z."/>
            <person name="Liu X."/>
            <person name="Jiang W."/>
            <person name="Mao L."/>
            <person name="Kong X."/>
            <person name="Jiao Y."/>
            <person name="Jia J."/>
        </authorList>
    </citation>
    <scope>NUCLEOTIDE SEQUENCE [LARGE SCALE GENOMIC DNA]</scope>
    <source>
        <strain evidence="2">cv. AL8/78</strain>
    </source>
</reference>
<evidence type="ECO:0000313" key="2">
    <source>
        <dbReference type="Proteomes" id="UP000015105"/>
    </source>
</evidence>
<name>A0A453KLZ1_AEGTS</name>
<reference evidence="1" key="4">
    <citation type="submission" date="2019-03" db="UniProtKB">
        <authorList>
            <consortium name="EnsemblPlants"/>
        </authorList>
    </citation>
    <scope>IDENTIFICATION</scope>
</reference>
<proteinExistence type="predicted"/>
<evidence type="ECO:0000313" key="1">
    <source>
        <dbReference type="EnsemblPlants" id="AET5Gv20453300.15"/>
    </source>
</evidence>
<dbReference type="Proteomes" id="UP000015105">
    <property type="component" value="Chromosome 5D"/>
</dbReference>
<dbReference type="EnsemblPlants" id="AET5Gv20453300.15">
    <property type="protein sequence ID" value="AET5Gv20453300.15"/>
    <property type="gene ID" value="AET5Gv20453300"/>
</dbReference>